<dbReference type="AlphaFoldDB" id="A0A815FE69"/>
<protein>
    <recommendedName>
        <fullName evidence="1">MULE transposase domain-containing protein</fullName>
    </recommendedName>
</protein>
<dbReference type="InterPro" id="IPR018289">
    <property type="entry name" value="MULE_transposase_dom"/>
</dbReference>
<reference evidence="2" key="1">
    <citation type="submission" date="2021-02" db="EMBL/GenBank/DDBJ databases">
        <authorList>
            <person name="Nowell W R."/>
        </authorList>
    </citation>
    <scope>NUCLEOTIDE SEQUENCE</scope>
</reference>
<accession>A0A815FE69</accession>
<evidence type="ECO:0000259" key="1">
    <source>
        <dbReference type="Pfam" id="PF10551"/>
    </source>
</evidence>
<gene>
    <name evidence="3" type="ORF">JXQ802_LOCUS46879</name>
    <name evidence="2" type="ORF">PYM288_LOCUS31059</name>
</gene>
<dbReference type="EMBL" id="CAJNOH010003116">
    <property type="protein sequence ID" value="CAF1323938.1"/>
    <property type="molecule type" value="Genomic_DNA"/>
</dbReference>
<dbReference type="Pfam" id="PF10551">
    <property type="entry name" value="MULE"/>
    <property type="match status" value="1"/>
</dbReference>
<name>A0A815FE69_9BILA</name>
<dbReference type="Proteomes" id="UP000663854">
    <property type="component" value="Unassembled WGS sequence"/>
</dbReference>
<evidence type="ECO:0000313" key="2">
    <source>
        <dbReference type="EMBL" id="CAF1323938.1"/>
    </source>
</evidence>
<dbReference type="Proteomes" id="UP000663870">
    <property type="component" value="Unassembled WGS sequence"/>
</dbReference>
<keyword evidence="5" id="KW-1185">Reference proteome</keyword>
<feature type="domain" description="MULE transposase" evidence="1">
    <location>
        <begin position="189"/>
        <end position="258"/>
    </location>
</feature>
<dbReference type="Gene3D" id="2.20.25.240">
    <property type="match status" value="1"/>
</dbReference>
<organism evidence="2 4">
    <name type="scientific">Rotaria sordida</name>
    <dbReference type="NCBI Taxonomy" id="392033"/>
    <lineage>
        <taxon>Eukaryota</taxon>
        <taxon>Metazoa</taxon>
        <taxon>Spiralia</taxon>
        <taxon>Gnathifera</taxon>
        <taxon>Rotifera</taxon>
        <taxon>Eurotatoria</taxon>
        <taxon>Bdelloidea</taxon>
        <taxon>Philodinida</taxon>
        <taxon>Philodinidae</taxon>
        <taxon>Rotaria</taxon>
    </lineage>
</organism>
<dbReference type="EMBL" id="CAJNOL010004409">
    <property type="protein sequence ID" value="CAF1587466.1"/>
    <property type="molecule type" value="Genomic_DNA"/>
</dbReference>
<sequence length="406" mass="46708">MDEVEIRNILPPTSSSTNLICSFHVKFTNDKDLNQCLKLLCDYFPINIYSPNDFNIRIETTQPTMFHSLFFNKKKDTLTLEQLTTIKIFQQILFTTSTTKYYRCEDSRCTVTARTDLEDNILNIKGDHCHPPEPEEIQIRVFKQVVKARAISESTPIPQIYDEEAARINLSTLAIAALPSQGELVYFVAFVCVFALLPDRKKPTYKYLFHELRNKAAQLNMTFNPCTIMSDFEGTVAEILKIEFPNSQHVGCFFHYTQSIYRNIQQLGLSSQYAAADEIRNTCRKLMALALMPISLVLQAYDDLHDSVLESSSTTFDSLKPLFSYFENQWIKNVDIQRWNVYGLHMRTNNNAEGGLTARPKTKKTLAIQHRIDTLYIRYDNGDINANELLNGLSYVVAKNIKSKRK</sequence>
<evidence type="ECO:0000313" key="3">
    <source>
        <dbReference type="EMBL" id="CAF1587466.1"/>
    </source>
</evidence>
<evidence type="ECO:0000313" key="4">
    <source>
        <dbReference type="Proteomes" id="UP000663854"/>
    </source>
</evidence>
<comment type="caution">
    <text evidence="2">The sequence shown here is derived from an EMBL/GenBank/DDBJ whole genome shotgun (WGS) entry which is preliminary data.</text>
</comment>
<evidence type="ECO:0000313" key="5">
    <source>
        <dbReference type="Proteomes" id="UP000663870"/>
    </source>
</evidence>
<proteinExistence type="predicted"/>